<evidence type="ECO:0000256" key="2">
    <source>
        <dbReference type="ARBA" id="ARBA00008987"/>
    </source>
</evidence>
<dbReference type="FunCoup" id="A0A067RI49">
    <property type="interactions" value="974"/>
</dbReference>
<feature type="domain" description="Thioredoxin" evidence="7">
    <location>
        <begin position="7"/>
        <end position="122"/>
    </location>
</feature>
<evidence type="ECO:0000313" key="9">
    <source>
        <dbReference type="Proteomes" id="UP000027135"/>
    </source>
</evidence>
<dbReference type="OrthoDB" id="78947at2759"/>
<reference evidence="8 9" key="1">
    <citation type="journal article" date="2014" name="Nat. Commun.">
        <title>Molecular traces of alternative social organization in a termite genome.</title>
        <authorList>
            <person name="Terrapon N."/>
            <person name="Li C."/>
            <person name="Robertson H.M."/>
            <person name="Ji L."/>
            <person name="Meng X."/>
            <person name="Booth W."/>
            <person name="Chen Z."/>
            <person name="Childers C.P."/>
            <person name="Glastad K.M."/>
            <person name="Gokhale K."/>
            <person name="Gowin J."/>
            <person name="Gronenberg W."/>
            <person name="Hermansen R.A."/>
            <person name="Hu H."/>
            <person name="Hunt B.G."/>
            <person name="Huylmans A.K."/>
            <person name="Khalil S.M."/>
            <person name="Mitchell R.D."/>
            <person name="Munoz-Torres M.C."/>
            <person name="Mustard J.A."/>
            <person name="Pan H."/>
            <person name="Reese J.T."/>
            <person name="Scharf M.E."/>
            <person name="Sun F."/>
            <person name="Vogel H."/>
            <person name="Xiao J."/>
            <person name="Yang W."/>
            <person name="Yang Z."/>
            <person name="Yang Z."/>
            <person name="Zhou J."/>
            <person name="Zhu J."/>
            <person name="Brent C.S."/>
            <person name="Elsik C.G."/>
            <person name="Goodisman M.A."/>
            <person name="Liberles D.A."/>
            <person name="Roe R.M."/>
            <person name="Vargo E.L."/>
            <person name="Vilcinskas A."/>
            <person name="Wang J."/>
            <person name="Bornberg-Bauer E."/>
            <person name="Korb J."/>
            <person name="Zhang G."/>
            <person name="Liebig J."/>
        </authorList>
    </citation>
    <scope>NUCLEOTIDE SEQUENCE [LARGE SCALE GENOMIC DNA]</scope>
    <source>
        <tissue evidence="8">Whole organism</tissue>
    </source>
</reference>
<proteinExistence type="inferred from homology"/>
<organism evidence="8 9">
    <name type="scientific">Zootermopsis nevadensis</name>
    <name type="common">Dampwood termite</name>
    <dbReference type="NCBI Taxonomy" id="136037"/>
    <lineage>
        <taxon>Eukaryota</taxon>
        <taxon>Metazoa</taxon>
        <taxon>Ecdysozoa</taxon>
        <taxon>Arthropoda</taxon>
        <taxon>Hexapoda</taxon>
        <taxon>Insecta</taxon>
        <taxon>Pterygota</taxon>
        <taxon>Neoptera</taxon>
        <taxon>Polyneoptera</taxon>
        <taxon>Dictyoptera</taxon>
        <taxon>Blattodea</taxon>
        <taxon>Blattoidea</taxon>
        <taxon>Termitoidae</taxon>
        <taxon>Termopsidae</taxon>
        <taxon>Zootermopsis</taxon>
    </lineage>
</organism>
<name>A0A067RI49_ZOONE</name>
<accession>A0A067RI49</accession>
<evidence type="ECO:0000256" key="6">
    <source>
        <dbReference type="ARBA" id="ARBA00023284"/>
    </source>
</evidence>
<protein>
    <recommendedName>
        <fullName evidence="3">Thioredoxin domain-containing protein 17</fullName>
    </recommendedName>
</protein>
<dbReference type="SUPFAM" id="SSF52833">
    <property type="entry name" value="Thioredoxin-like"/>
    <property type="match status" value="1"/>
</dbReference>
<gene>
    <name evidence="8" type="ORF">L798_05475</name>
</gene>
<dbReference type="PANTHER" id="PTHR12452:SF0">
    <property type="entry name" value="THIOREDOXIN DOMAIN-CONTAINING PROTEIN 17"/>
    <property type="match status" value="1"/>
</dbReference>
<evidence type="ECO:0000259" key="7">
    <source>
        <dbReference type="Pfam" id="PF06110"/>
    </source>
</evidence>
<keyword evidence="5" id="KW-1015">Disulfide bond</keyword>
<evidence type="ECO:0000256" key="3">
    <source>
        <dbReference type="ARBA" id="ARBA00016949"/>
    </source>
</evidence>
<dbReference type="Gene3D" id="3.40.30.10">
    <property type="entry name" value="Glutaredoxin"/>
    <property type="match status" value="1"/>
</dbReference>
<dbReference type="eggNOG" id="KOG3425">
    <property type="taxonomic scope" value="Eukaryota"/>
</dbReference>
<evidence type="ECO:0000256" key="5">
    <source>
        <dbReference type="ARBA" id="ARBA00023157"/>
    </source>
</evidence>
<evidence type="ECO:0000256" key="4">
    <source>
        <dbReference type="ARBA" id="ARBA00022490"/>
    </source>
</evidence>
<sequence length="124" mass="14055">MAIRSEVEGYDAFCNLIEELQTQDKPVYLYFCGSKKADGKSWCPDCVKASPVVEKAVEEAENIHFVYVGVGDRDVWKDPKCPFRTDKHLQLKSVPTLIVWGRPEKVEDTECSNPDLVSVLFKLS</sequence>
<dbReference type="InterPro" id="IPR010357">
    <property type="entry name" value="TXNDC17_dom"/>
</dbReference>
<keyword evidence="9" id="KW-1185">Reference proteome</keyword>
<dbReference type="GO" id="GO:0047134">
    <property type="term" value="F:protein-disulfide reductase [NAD(P)H] activity"/>
    <property type="evidence" value="ECO:0007669"/>
    <property type="project" value="InterPro"/>
</dbReference>
<evidence type="ECO:0000256" key="1">
    <source>
        <dbReference type="ARBA" id="ARBA00004496"/>
    </source>
</evidence>
<dbReference type="InParanoid" id="A0A067RI49"/>
<dbReference type="AlphaFoldDB" id="A0A067RI49"/>
<dbReference type="GO" id="GO:0005829">
    <property type="term" value="C:cytosol"/>
    <property type="evidence" value="ECO:0007669"/>
    <property type="project" value="TreeGrafter"/>
</dbReference>
<dbReference type="FunFam" id="3.40.30.10:FF:000124">
    <property type="entry name" value="Thioredoxin domain-containing 17"/>
    <property type="match status" value="1"/>
</dbReference>
<dbReference type="InterPro" id="IPR045108">
    <property type="entry name" value="TXNDC17-like"/>
</dbReference>
<dbReference type="InterPro" id="IPR036249">
    <property type="entry name" value="Thioredoxin-like_sf"/>
</dbReference>
<dbReference type="OMA" id="PRDYWKN"/>
<dbReference type="Pfam" id="PF06110">
    <property type="entry name" value="TXD17-like_Trx"/>
    <property type="match status" value="1"/>
</dbReference>
<dbReference type="PANTHER" id="PTHR12452">
    <property type="entry name" value="42-9-9 PROTEIN-RELATED"/>
    <property type="match status" value="1"/>
</dbReference>
<dbReference type="Proteomes" id="UP000027135">
    <property type="component" value="Unassembled WGS sequence"/>
</dbReference>
<dbReference type="EMBL" id="KK852620">
    <property type="protein sequence ID" value="KDR20080.1"/>
    <property type="molecule type" value="Genomic_DNA"/>
</dbReference>
<comment type="subcellular location">
    <subcellularLocation>
        <location evidence="1">Cytoplasm</location>
    </subcellularLocation>
</comment>
<comment type="similarity">
    <text evidence="2">Belongs to the thioredoxin family.</text>
</comment>
<keyword evidence="6" id="KW-0676">Redox-active center</keyword>
<evidence type="ECO:0000313" key="8">
    <source>
        <dbReference type="EMBL" id="KDR20080.1"/>
    </source>
</evidence>
<keyword evidence="4" id="KW-0963">Cytoplasm</keyword>
<dbReference type="CDD" id="cd02952">
    <property type="entry name" value="TRP14_like"/>
    <property type="match status" value="1"/>
</dbReference>
<dbReference type="STRING" id="136037.A0A067RI49"/>